<dbReference type="GO" id="GO:0005829">
    <property type="term" value="C:cytosol"/>
    <property type="evidence" value="ECO:0007669"/>
    <property type="project" value="TreeGrafter"/>
</dbReference>
<keyword evidence="6 7" id="KW-0119">Carbohydrate metabolism</keyword>
<feature type="binding site" evidence="9">
    <location>
        <begin position="96"/>
        <end position="98"/>
    </location>
    <ligand>
        <name>substrate</name>
    </ligand>
</feature>
<name>A0A0T5XC81_9BACT</name>
<evidence type="ECO:0000256" key="9">
    <source>
        <dbReference type="PIRSR" id="PIRSR004532-2"/>
    </source>
</evidence>
<organism evidence="10 11">
    <name type="scientific">Acetomicrobium hydrogeniformans ATCC BAA-1850</name>
    <dbReference type="NCBI Taxonomy" id="592015"/>
    <lineage>
        <taxon>Bacteria</taxon>
        <taxon>Thermotogati</taxon>
        <taxon>Synergistota</taxon>
        <taxon>Synergistia</taxon>
        <taxon>Synergistales</taxon>
        <taxon>Acetomicrobiaceae</taxon>
        <taxon>Acetomicrobium</taxon>
    </lineage>
</organism>
<dbReference type="Proteomes" id="UP000005273">
    <property type="component" value="Unassembled WGS sequence"/>
</dbReference>
<dbReference type="STRING" id="592015.HMPREF1705_03238"/>
<evidence type="ECO:0000256" key="7">
    <source>
        <dbReference type="PIRNR" id="PIRNR004532"/>
    </source>
</evidence>
<dbReference type="CDD" id="cd01516">
    <property type="entry name" value="FBPase_glpX"/>
    <property type="match status" value="1"/>
</dbReference>
<feature type="binding site" evidence="8">
    <location>
        <position position="96"/>
    </location>
    <ligand>
        <name>Mn(2+)</name>
        <dbReference type="ChEBI" id="CHEBI:29035"/>
        <label>2</label>
    </ligand>
</feature>
<feature type="binding site" evidence="9">
    <location>
        <begin position="173"/>
        <end position="175"/>
    </location>
    <ligand>
        <name>substrate</name>
    </ligand>
</feature>
<keyword evidence="5 8" id="KW-0464">Manganese</keyword>
<comment type="caution">
    <text evidence="10">The sequence shown here is derived from an EMBL/GenBank/DDBJ whole genome shotgun (WGS) entry which is preliminary data.</text>
</comment>
<keyword evidence="4" id="KW-0378">Hydrolase</keyword>
<evidence type="ECO:0000256" key="4">
    <source>
        <dbReference type="ARBA" id="ARBA00022801"/>
    </source>
</evidence>
<dbReference type="Gene3D" id="3.30.540.10">
    <property type="entry name" value="Fructose-1,6-Bisphosphatase, subunit A, domain 1"/>
    <property type="match status" value="1"/>
</dbReference>
<evidence type="ECO:0000256" key="3">
    <source>
        <dbReference type="ARBA" id="ARBA00022723"/>
    </source>
</evidence>
<dbReference type="Pfam" id="PF03320">
    <property type="entry name" value="FBPase_glpX"/>
    <property type="match status" value="1"/>
</dbReference>
<evidence type="ECO:0000256" key="2">
    <source>
        <dbReference type="ARBA" id="ARBA00008989"/>
    </source>
</evidence>
<evidence type="ECO:0000313" key="11">
    <source>
        <dbReference type="Proteomes" id="UP000005273"/>
    </source>
</evidence>
<gene>
    <name evidence="10" type="ORF">HMPREF1705_03238</name>
</gene>
<evidence type="ECO:0000313" key="10">
    <source>
        <dbReference type="EMBL" id="KRT35976.1"/>
    </source>
</evidence>
<feature type="binding site" evidence="8">
    <location>
        <position position="41"/>
    </location>
    <ligand>
        <name>Mn(2+)</name>
        <dbReference type="ChEBI" id="CHEBI:29035"/>
        <label>1</label>
    </ligand>
</feature>
<dbReference type="eggNOG" id="COG1494">
    <property type="taxonomic scope" value="Bacteria"/>
</dbReference>
<dbReference type="GO" id="GO:0006094">
    <property type="term" value="P:gluconeogenesis"/>
    <property type="evidence" value="ECO:0007669"/>
    <property type="project" value="InterPro"/>
</dbReference>
<feature type="binding site" evidence="8">
    <location>
        <position position="65"/>
    </location>
    <ligand>
        <name>Mn(2+)</name>
        <dbReference type="ChEBI" id="CHEBI:29035"/>
        <label>1</label>
    </ligand>
</feature>
<dbReference type="PANTHER" id="PTHR30447:SF0">
    <property type="entry name" value="FRUCTOSE-1,6-BISPHOSPHATASE 1 CLASS 2-RELATED"/>
    <property type="match status" value="1"/>
</dbReference>
<evidence type="ECO:0000256" key="8">
    <source>
        <dbReference type="PIRSR" id="PIRSR004532-1"/>
    </source>
</evidence>
<feature type="binding site" evidence="8">
    <location>
        <position position="222"/>
    </location>
    <ligand>
        <name>Mn(2+)</name>
        <dbReference type="ChEBI" id="CHEBI:29035"/>
        <label>2</label>
    </ligand>
</feature>
<dbReference type="Gene3D" id="3.40.190.90">
    <property type="match status" value="1"/>
</dbReference>
<accession>A0A0T5XC81</accession>
<comment type="similarity">
    <text evidence="2 7">Belongs to the FBPase class 2 family.</text>
</comment>
<feature type="binding site" evidence="8">
    <location>
        <position position="93"/>
    </location>
    <ligand>
        <name>Mn(2+)</name>
        <dbReference type="ChEBI" id="CHEBI:29035"/>
        <label>2</label>
    </ligand>
</feature>
<feature type="binding site" evidence="9">
    <location>
        <position position="128"/>
    </location>
    <ligand>
        <name>substrate</name>
    </ligand>
</feature>
<reference evidence="11" key="1">
    <citation type="submission" date="2012-09" db="EMBL/GenBank/DDBJ databases">
        <authorList>
            <person name="Weinstock G."/>
            <person name="Sodergren E."/>
            <person name="Clifton S."/>
            <person name="Fulton L."/>
            <person name="Fulton B."/>
            <person name="Courtney L."/>
            <person name="Fronick C."/>
            <person name="Harrison M."/>
            <person name="Strong C."/>
            <person name="Farmer C."/>
            <person name="Delehaunty K."/>
            <person name="Markovic C."/>
            <person name="Hall O."/>
            <person name="Minx P."/>
            <person name="Tomlinson C."/>
            <person name="Mitreva M."/>
            <person name="Nelson J."/>
            <person name="Hou S."/>
            <person name="Wollam A."/>
            <person name="Pepin K.H."/>
            <person name="Johnson M."/>
            <person name="Bhonagiri V."/>
            <person name="Nash W.E."/>
            <person name="Suruliraj S."/>
            <person name="Warren W."/>
            <person name="Chinwalla A."/>
            <person name="Mardis E.R."/>
            <person name="Wilson R.K."/>
        </authorList>
    </citation>
    <scope>NUCLEOTIDE SEQUENCE [LARGE SCALE GENOMIC DNA]</scope>
    <source>
        <strain evidence="11">OS1</strain>
    </source>
</reference>
<comment type="cofactor">
    <cofactor evidence="8">
        <name>Mn(2+)</name>
        <dbReference type="ChEBI" id="CHEBI:29035"/>
    </cofactor>
</comment>
<dbReference type="FunFam" id="3.40.190.90:FF:000001">
    <property type="entry name" value="Fructose-1,6-bisphosphatase"/>
    <property type="match status" value="1"/>
</dbReference>
<dbReference type="PIRSF" id="PIRSF004532">
    <property type="entry name" value="GlpX"/>
    <property type="match status" value="1"/>
</dbReference>
<feature type="binding site" evidence="9">
    <location>
        <begin position="195"/>
        <end position="197"/>
    </location>
    <ligand>
        <name>substrate</name>
    </ligand>
</feature>
<dbReference type="GO" id="GO:0006071">
    <property type="term" value="P:glycerol metabolic process"/>
    <property type="evidence" value="ECO:0007669"/>
    <property type="project" value="InterPro"/>
</dbReference>
<dbReference type="NCBIfam" id="TIGR00330">
    <property type="entry name" value="glpX"/>
    <property type="match status" value="1"/>
</dbReference>
<dbReference type="InterPro" id="IPR004464">
    <property type="entry name" value="FBPase_class-2/SBPase"/>
</dbReference>
<keyword evidence="11" id="KW-1185">Reference proteome</keyword>
<dbReference type="SUPFAM" id="SSF56655">
    <property type="entry name" value="Carbohydrate phosphatase"/>
    <property type="match status" value="1"/>
</dbReference>
<dbReference type="EMBL" id="ACJX03000001">
    <property type="protein sequence ID" value="KRT35976.1"/>
    <property type="molecule type" value="Genomic_DNA"/>
</dbReference>
<dbReference type="PANTHER" id="PTHR30447">
    <property type="entry name" value="FRUCTOSE-1,6-BISPHOSPHATASE CLASS 2"/>
    <property type="match status" value="1"/>
</dbReference>
<dbReference type="GO" id="GO:0046872">
    <property type="term" value="F:metal ion binding"/>
    <property type="evidence" value="ECO:0007669"/>
    <property type="project" value="UniProtKB-KW"/>
</dbReference>
<proteinExistence type="inferred from homology"/>
<dbReference type="AlphaFoldDB" id="A0A0T5XC81"/>
<comment type="catalytic activity">
    <reaction evidence="1">
        <text>beta-D-fructose 1,6-bisphosphate + H2O = beta-D-fructose 6-phosphate + phosphate</text>
        <dbReference type="Rhea" id="RHEA:11064"/>
        <dbReference type="ChEBI" id="CHEBI:15377"/>
        <dbReference type="ChEBI" id="CHEBI:32966"/>
        <dbReference type="ChEBI" id="CHEBI:43474"/>
        <dbReference type="ChEBI" id="CHEBI:57634"/>
        <dbReference type="EC" id="3.1.3.11"/>
    </reaction>
</comment>
<evidence type="ECO:0000256" key="1">
    <source>
        <dbReference type="ARBA" id="ARBA00001273"/>
    </source>
</evidence>
<protein>
    <recommendedName>
        <fullName evidence="7">Fructose-1,6-bisphosphatase</fullName>
    </recommendedName>
</protein>
<sequence length="340" mass="36813">MEVCILGVPDRNMALELVRATEAAAMAAGRWMGRGDKNAVDNAAVNAMRYMLNTVSMDGVVVIGEGEKDQAPMLFNGEKLGLGCEPEVDIAVDPVDGTTLTALGRPNAVSVVAVAESGSLYSPKHIFYMNKIATGPEAAEVIDIELSPSENIRRVAKAKHKAVEDVTVVVLDRPRHESLIQEIRSLGARIKLIPDGDVAGALMTCKEDSGIDLLLGVGGSPEAVISACAIKCIGGNFQCKLWPRNREERERCLEMGMDIDRVLNIDDLVKSDNVFFAATGVTDGELLKGVRYRGATITTHSLVMRSKSGTVRYVEAIHRSKKLYEISDIEYLPRMSKGLL</sequence>
<dbReference type="GO" id="GO:0030388">
    <property type="term" value="P:fructose 1,6-bisphosphate metabolic process"/>
    <property type="evidence" value="ECO:0007669"/>
    <property type="project" value="TreeGrafter"/>
</dbReference>
<keyword evidence="3 8" id="KW-0479">Metal-binding</keyword>
<evidence type="ECO:0000256" key="5">
    <source>
        <dbReference type="ARBA" id="ARBA00023211"/>
    </source>
</evidence>
<feature type="binding site" evidence="9">
    <location>
        <position position="219"/>
    </location>
    <ligand>
        <name>substrate</name>
    </ligand>
</feature>
<dbReference type="GO" id="GO:0042132">
    <property type="term" value="F:fructose 1,6-bisphosphate 1-phosphatase activity"/>
    <property type="evidence" value="ECO:0007669"/>
    <property type="project" value="UniProtKB-EC"/>
</dbReference>
<evidence type="ECO:0000256" key="6">
    <source>
        <dbReference type="ARBA" id="ARBA00023277"/>
    </source>
</evidence>